<keyword evidence="9" id="KW-1185">Reference proteome</keyword>
<accession>A0A9W7MA73</accession>
<gene>
    <name evidence="8" type="ORF">HRI_003283200</name>
</gene>
<dbReference type="Proteomes" id="UP001165190">
    <property type="component" value="Unassembled WGS sequence"/>
</dbReference>
<evidence type="ECO:0000313" key="8">
    <source>
        <dbReference type="EMBL" id="GMI96137.1"/>
    </source>
</evidence>
<dbReference type="AlphaFoldDB" id="A0A9W7MA73"/>
<keyword evidence="5" id="KW-0175">Coiled coil</keyword>
<evidence type="ECO:0000256" key="6">
    <source>
        <dbReference type="SAM" id="MobiDB-lite"/>
    </source>
</evidence>
<dbReference type="PANTHER" id="PTHR45931:SF25">
    <property type="entry name" value="E3 UBIQUITIN-PROTEIN LIGASE RLIM-LIKE ISOFORM X1"/>
    <property type="match status" value="1"/>
</dbReference>
<proteinExistence type="predicted"/>
<dbReference type="GO" id="GO:0008270">
    <property type="term" value="F:zinc ion binding"/>
    <property type="evidence" value="ECO:0007669"/>
    <property type="project" value="UniProtKB-KW"/>
</dbReference>
<sequence>MDDMDIDSLMEIPGTPDRLPPQRMNGGHRVGNSYVAGHVEDSNSASLDRLRGRGRVVAENGQNRKHYKHPQRLSGGVDEIEHRKNTIVLSPVEEARENARLSEKTTLERSMNSIREQYMDKGKAPCSKLPTKSSGFGKDHAIVNLTRQNMQKLEMKFPQGGSENCLAEGGREGNVPRNGGSYACNSSSNSAAARYICKGKEKIDDIGFKGVGSVMSHAKGVDLSCGSPLRLEKQLSASHHSDVSPRIIGKRRLVRNGCISPQNTQKSEMKFPQGGSESFLAEGGRKGNVPRIGGSYACNSSISSATARYSCKGKEKIDDIGFKGAGLVMSHAKGVDLSCGSPLRLEKQLSASHHSDVSPRAIGKRRLVLNGCISPQNMHEPEMKFPQGGSEGFLAEGGRKGNVPRNGGSYTCNSSSSSATARYSSNGKEKIVDIGFKGAGSVMSHAKGADLSCGPPLRLEKQLSASHHSDVSPRAIGKRRLVQNGYISPQNITIKDKQFNEQTQNNFKSAQNVGNVVSNSPCIDITEIVAEDNNYGKGVVHPHAPIDRDINVISLSGSAVSNTGEAGGTNSHSNRDECFEIRGGWRSIHNGSKNVDHADVHHFSRFKNVGRQVSQQNENKVVKRNDTNRGNNGVLSGCMGNRDETETTPAIFSKSNQISEFSPAENMLPKRQTKHILTSGNSGESSRVIPHDADVVFLGSSRESSSSRSCEMRGTNANYIDCVSDEELEARARQVEADEMLARELQETLYHEISIYETFEIDENIARALQQEEDTFPTSIHSLREDQQMDENFSSILEEGTLRSLRERHQRGSTRQSRTQSSLRTSRNSSNRRGRGSVSQSRTRSSLRTSQNTSNRRGIRARFSTSARGSRSRNPVLNQRRAVPSRTRNFQLEMDRALHMLRAMNEQAMELEDTEDDIEDDITGGTFRIHDFTDRDYERYSALDENNHQHTGASTLQINSLPLSKVQTNNSDEVCAICIESPKIEETVRHLPCLHKFHKDCIDPWLRRKTSCPVCKSSIN</sequence>
<reference evidence="8" key="1">
    <citation type="submission" date="2023-05" db="EMBL/GenBank/DDBJ databases">
        <title>Genome and transcriptome analyses reveal genes involved in the formation of fine ridges on petal epidermal cells in Hibiscus trionum.</title>
        <authorList>
            <person name="Koshimizu S."/>
            <person name="Masuda S."/>
            <person name="Ishii T."/>
            <person name="Shirasu K."/>
            <person name="Hoshino A."/>
            <person name="Arita M."/>
        </authorList>
    </citation>
    <scope>NUCLEOTIDE SEQUENCE</scope>
    <source>
        <strain evidence="8">Hamamatsu line</strain>
    </source>
</reference>
<feature type="compositionally biased region" description="Polar residues" evidence="6">
    <location>
        <begin position="647"/>
        <end position="660"/>
    </location>
</feature>
<dbReference type="InterPro" id="IPR051834">
    <property type="entry name" value="RING_finger_E3_ligase"/>
</dbReference>
<dbReference type="Pfam" id="PF13639">
    <property type="entry name" value="zf-RING_2"/>
    <property type="match status" value="1"/>
</dbReference>
<evidence type="ECO:0000256" key="2">
    <source>
        <dbReference type="ARBA" id="ARBA00022771"/>
    </source>
</evidence>
<feature type="region of interest" description="Disordered" evidence="6">
    <location>
        <begin position="392"/>
        <end position="421"/>
    </location>
</feature>
<feature type="compositionally biased region" description="Low complexity" evidence="6">
    <location>
        <begin position="836"/>
        <end position="856"/>
    </location>
</feature>
<dbReference type="CDD" id="cd16454">
    <property type="entry name" value="RING-H2_PA-TM-RING"/>
    <property type="match status" value="1"/>
</dbReference>
<evidence type="ECO:0000259" key="7">
    <source>
        <dbReference type="PROSITE" id="PS50089"/>
    </source>
</evidence>
<dbReference type="EMBL" id="BSYR01000028">
    <property type="protein sequence ID" value="GMI96137.1"/>
    <property type="molecule type" value="Genomic_DNA"/>
</dbReference>
<dbReference type="FunFam" id="3.30.40.10:FF:000594">
    <property type="entry name" value="RING/U-box superfamily protein"/>
    <property type="match status" value="1"/>
</dbReference>
<keyword evidence="1" id="KW-0479">Metal-binding</keyword>
<feature type="region of interest" description="Disordered" evidence="6">
    <location>
        <begin position="799"/>
        <end position="882"/>
    </location>
</feature>
<feature type="region of interest" description="Disordered" evidence="6">
    <location>
        <begin position="1"/>
        <end position="25"/>
    </location>
</feature>
<dbReference type="GO" id="GO:0005634">
    <property type="term" value="C:nucleus"/>
    <property type="evidence" value="ECO:0007669"/>
    <property type="project" value="TreeGrafter"/>
</dbReference>
<dbReference type="OrthoDB" id="8062037at2759"/>
<dbReference type="InterPro" id="IPR001841">
    <property type="entry name" value="Znf_RING"/>
</dbReference>
<feature type="coiled-coil region" evidence="5">
    <location>
        <begin position="894"/>
        <end position="921"/>
    </location>
</feature>
<keyword evidence="3" id="KW-0862">Zinc</keyword>
<dbReference type="GO" id="GO:0061630">
    <property type="term" value="F:ubiquitin protein ligase activity"/>
    <property type="evidence" value="ECO:0007669"/>
    <property type="project" value="TreeGrafter"/>
</dbReference>
<feature type="domain" description="RING-type" evidence="7">
    <location>
        <begin position="975"/>
        <end position="1016"/>
    </location>
</feature>
<evidence type="ECO:0000256" key="1">
    <source>
        <dbReference type="ARBA" id="ARBA00022723"/>
    </source>
</evidence>
<dbReference type="InterPro" id="IPR013083">
    <property type="entry name" value="Znf_RING/FYVE/PHD"/>
</dbReference>
<keyword evidence="2 4" id="KW-0863">Zinc-finger</keyword>
<comment type="caution">
    <text evidence="8">The sequence shown here is derived from an EMBL/GenBank/DDBJ whole genome shotgun (WGS) entry which is preliminary data.</text>
</comment>
<dbReference type="SMART" id="SM00184">
    <property type="entry name" value="RING"/>
    <property type="match status" value="1"/>
</dbReference>
<organism evidence="8 9">
    <name type="scientific">Hibiscus trionum</name>
    <name type="common">Flower of an hour</name>
    <dbReference type="NCBI Taxonomy" id="183268"/>
    <lineage>
        <taxon>Eukaryota</taxon>
        <taxon>Viridiplantae</taxon>
        <taxon>Streptophyta</taxon>
        <taxon>Embryophyta</taxon>
        <taxon>Tracheophyta</taxon>
        <taxon>Spermatophyta</taxon>
        <taxon>Magnoliopsida</taxon>
        <taxon>eudicotyledons</taxon>
        <taxon>Gunneridae</taxon>
        <taxon>Pentapetalae</taxon>
        <taxon>rosids</taxon>
        <taxon>malvids</taxon>
        <taxon>Malvales</taxon>
        <taxon>Malvaceae</taxon>
        <taxon>Malvoideae</taxon>
        <taxon>Hibiscus</taxon>
    </lineage>
</organism>
<dbReference type="GO" id="GO:0006511">
    <property type="term" value="P:ubiquitin-dependent protein catabolic process"/>
    <property type="evidence" value="ECO:0007669"/>
    <property type="project" value="TreeGrafter"/>
</dbReference>
<evidence type="ECO:0000313" key="9">
    <source>
        <dbReference type="Proteomes" id="UP001165190"/>
    </source>
</evidence>
<dbReference type="SUPFAM" id="SSF57850">
    <property type="entry name" value="RING/U-box"/>
    <property type="match status" value="1"/>
</dbReference>
<dbReference type="Gene3D" id="3.30.40.10">
    <property type="entry name" value="Zinc/RING finger domain, C3HC4 (zinc finger)"/>
    <property type="match status" value="1"/>
</dbReference>
<feature type="compositionally biased region" description="Low complexity" evidence="6">
    <location>
        <begin position="813"/>
        <end position="829"/>
    </location>
</feature>
<evidence type="ECO:0000256" key="5">
    <source>
        <dbReference type="SAM" id="Coils"/>
    </source>
</evidence>
<feature type="compositionally biased region" description="Low complexity" evidence="6">
    <location>
        <begin position="409"/>
        <end position="421"/>
    </location>
</feature>
<evidence type="ECO:0000256" key="4">
    <source>
        <dbReference type="PROSITE-ProRule" id="PRU00175"/>
    </source>
</evidence>
<name>A0A9W7MA73_HIBTR</name>
<feature type="compositionally biased region" description="Polar residues" evidence="6">
    <location>
        <begin position="863"/>
        <end position="877"/>
    </location>
</feature>
<evidence type="ECO:0000256" key="3">
    <source>
        <dbReference type="ARBA" id="ARBA00022833"/>
    </source>
</evidence>
<feature type="region of interest" description="Disordered" evidence="6">
    <location>
        <begin position="624"/>
        <end position="670"/>
    </location>
</feature>
<dbReference type="PROSITE" id="PS50089">
    <property type="entry name" value="ZF_RING_2"/>
    <property type="match status" value="1"/>
</dbReference>
<protein>
    <recommendedName>
        <fullName evidence="7">RING-type domain-containing protein</fullName>
    </recommendedName>
</protein>
<dbReference type="PANTHER" id="PTHR45931">
    <property type="entry name" value="SI:CH211-59O9.10"/>
    <property type="match status" value="1"/>
</dbReference>